<gene>
    <name evidence="3" type="ORF">SKP52_09970</name>
</gene>
<feature type="modified residue" description="4-aspartylphosphate" evidence="1">
    <location>
        <position position="70"/>
    </location>
</feature>
<keyword evidence="4" id="KW-1185">Reference proteome</keyword>
<name>A0A0A7PFJ5_9SPHN</name>
<keyword evidence="1" id="KW-0597">Phosphoprotein</keyword>
<dbReference type="SUPFAM" id="SSF52172">
    <property type="entry name" value="CheY-like"/>
    <property type="match status" value="1"/>
</dbReference>
<evidence type="ECO:0000313" key="3">
    <source>
        <dbReference type="EMBL" id="AJA08901.1"/>
    </source>
</evidence>
<protein>
    <submittedName>
        <fullName evidence="3">Response regulator receiver protein</fullName>
    </submittedName>
</protein>
<evidence type="ECO:0000256" key="1">
    <source>
        <dbReference type="PROSITE-ProRule" id="PRU00169"/>
    </source>
</evidence>
<dbReference type="GO" id="GO:0000160">
    <property type="term" value="P:phosphorelay signal transduction system"/>
    <property type="evidence" value="ECO:0007669"/>
    <property type="project" value="InterPro"/>
</dbReference>
<proteinExistence type="predicted"/>
<dbReference type="InterPro" id="IPR011006">
    <property type="entry name" value="CheY-like_superfamily"/>
</dbReference>
<dbReference type="EMBL" id="CP009122">
    <property type="protein sequence ID" value="AJA08901.1"/>
    <property type="molecule type" value="Genomic_DNA"/>
</dbReference>
<dbReference type="AlphaFoldDB" id="A0A0A7PFJ5"/>
<accession>A0A0A7PFJ5</accession>
<dbReference type="STRING" id="1515612.SKP52_09970"/>
<dbReference type="Pfam" id="PF00072">
    <property type="entry name" value="Response_reg"/>
    <property type="match status" value="1"/>
</dbReference>
<sequence>MAMLKGVMMLFAHRPTCIKRLLIIEDDPLTAFDNEHTLKLGGYDIVATVDSGEAAVAIMAAKPIDAVVLDLGLAGHMTGREVARLARDRGIAVLLVTGQCPADAEDIAIACLGKPHSASALVSALKAVESMTCKNQAPRKVSGLTTFWRPAAA</sequence>
<reference evidence="3 4" key="1">
    <citation type="journal article" date="2015" name="Int. J. Syst. Evol. Microbiol.">
        <title>Description of Sphingopyxis fribergensis sp. nov. - a soil bacterium with the ability to degrade styrene and phenylacetic acid.</title>
        <authorList>
            <person name="Oelschlagel M."/>
            <person name="Ruckert C."/>
            <person name="Kalinowski J."/>
            <person name="Schmidt G."/>
            <person name="Schlomann M."/>
            <person name="Tischler D."/>
        </authorList>
    </citation>
    <scope>NUCLEOTIDE SEQUENCE [LARGE SCALE GENOMIC DNA]</scope>
    <source>
        <strain evidence="3 4">Kp5.2</strain>
    </source>
</reference>
<dbReference type="SMART" id="SM00448">
    <property type="entry name" value="REC"/>
    <property type="match status" value="1"/>
</dbReference>
<dbReference type="KEGG" id="sphk:SKP52_09970"/>
<dbReference type="InterPro" id="IPR001789">
    <property type="entry name" value="Sig_transdc_resp-reg_receiver"/>
</dbReference>
<dbReference type="PROSITE" id="PS50110">
    <property type="entry name" value="RESPONSE_REGULATORY"/>
    <property type="match status" value="1"/>
</dbReference>
<dbReference type="Gene3D" id="3.40.50.2300">
    <property type="match status" value="1"/>
</dbReference>
<evidence type="ECO:0000313" key="4">
    <source>
        <dbReference type="Proteomes" id="UP000030907"/>
    </source>
</evidence>
<dbReference type="Proteomes" id="UP000030907">
    <property type="component" value="Chromosome"/>
</dbReference>
<dbReference type="HOGENOM" id="CLU_000445_69_11_5"/>
<feature type="domain" description="Response regulatory" evidence="2">
    <location>
        <begin position="20"/>
        <end position="129"/>
    </location>
</feature>
<organism evidence="3 4">
    <name type="scientific">Sphingopyxis fribergensis</name>
    <dbReference type="NCBI Taxonomy" id="1515612"/>
    <lineage>
        <taxon>Bacteria</taxon>
        <taxon>Pseudomonadati</taxon>
        <taxon>Pseudomonadota</taxon>
        <taxon>Alphaproteobacteria</taxon>
        <taxon>Sphingomonadales</taxon>
        <taxon>Sphingomonadaceae</taxon>
        <taxon>Sphingopyxis</taxon>
    </lineage>
</organism>
<evidence type="ECO:0000259" key="2">
    <source>
        <dbReference type="PROSITE" id="PS50110"/>
    </source>
</evidence>